<reference evidence="2" key="1">
    <citation type="submission" date="2020-04" db="EMBL/GenBank/DDBJ databases">
        <authorList>
            <person name="Chiriac C."/>
            <person name="Salcher M."/>
            <person name="Ghai R."/>
            <person name="Kavagutti S V."/>
        </authorList>
    </citation>
    <scope>NUCLEOTIDE SEQUENCE</scope>
</reference>
<evidence type="ECO:0000313" key="2">
    <source>
        <dbReference type="EMBL" id="CAB4138103.1"/>
    </source>
</evidence>
<sequence length="88" mass="10240">MAVNLANEVWQELKRYVNTVDRNEAAEALISVLIDNDISAEEIKSAFKSDSEVKNALKQYLDDHVNDDEEDDEDYDDYDDEEDEDDDY</sequence>
<accession>A0A6J5LY95</accession>
<feature type="compositionally biased region" description="Acidic residues" evidence="1">
    <location>
        <begin position="65"/>
        <end position="88"/>
    </location>
</feature>
<dbReference type="EMBL" id="LR796341">
    <property type="protein sequence ID" value="CAB4138103.1"/>
    <property type="molecule type" value="Genomic_DNA"/>
</dbReference>
<organism evidence="2">
    <name type="scientific">uncultured Caudovirales phage</name>
    <dbReference type="NCBI Taxonomy" id="2100421"/>
    <lineage>
        <taxon>Viruses</taxon>
        <taxon>Duplodnaviria</taxon>
        <taxon>Heunggongvirae</taxon>
        <taxon>Uroviricota</taxon>
        <taxon>Caudoviricetes</taxon>
        <taxon>Peduoviridae</taxon>
        <taxon>Maltschvirus</taxon>
        <taxon>Maltschvirus maltsch</taxon>
    </lineage>
</organism>
<protein>
    <submittedName>
        <fullName evidence="2">Uncharacterized protein</fullName>
    </submittedName>
</protein>
<feature type="region of interest" description="Disordered" evidence="1">
    <location>
        <begin position="60"/>
        <end position="88"/>
    </location>
</feature>
<name>A0A6J5LY95_9CAUD</name>
<proteinExistence type="predicted"/>
<evidence type="ECO:0000256" key="1">
    <source>
        <dbReference type="SAM" id="MobiDB-lite"/>
    </source>
</evidence>
<gene>
    <name evidence="2" type="ORF">UFOVP328_296</name>
</gene>